<evidence type="ECO:0000256" key="1">
    <source>
        <dbReference type="SAM" id="MobiDB-lite"/>
    </source>
</evidence>
<reference evidence="2 3" key="1">
    <citation type="submission" date="2020-08" db="EMBL/GenBank/DDBJ databases">
        <title>Cohnella phylogeny.</title>
        <authorList>
            <person name="Dunlap C."/>
        </authorList>
    </citation>
    <scope>NUCLEOTIDE SEQUENCE [LARGE SCALE GENOMIC DNA]</scope>
    <source>
        <strain evidence="2 3">DSM 25241</strain>
    </source>
</reference>
<protein>
    <submittedName>
        <fullName evidence="2">Uncharacterized protein</fullName>
    </submittedName>
</protein>
<proteinExistence type="predicted"/>
<name>A0A841STS8_9BACL</name>
<keyword evidence="3" id="KW-1185">Reference proteome</keyword>
<dbReference type="Proteomes" id="UP000535838">
    <property type="component" value="Unassembled WGS sequence"/>
</dbReference>
<organism evidence="2 3">
    <name type="scientific">Cohnella thailandensis</name>
    <dbReference type="NCBI Taxonomy" id="557557"/>
    <lineage>
        <taxon>Bacteria</taxon>
        <taxon>Bacillati</taxon>
        <taxon>Bacillota</taxon>
        <taxon>Bacilli</taxon>
        <taxon>Bacillales</taxon>
        <taxon>Paenibacillaceae</taxon>
        <taxon>Cohnella</taxon>
    </lineage>
</organism>
<feature type="region of interest" description="Disordered" evidence="1">
    <location>
        <begin position="28"/>
        <end position="50"/>
    </location>
</feature>
<sequence>MNNTDPYSFAQLRQEDIQQIRQLEERLAESSGHPITLIAYEEQQQPSKEQ</sequence>
<dbReference type="AlphaFoldDB" id="A0A841STS8"/>
<comment type="caution">
    <text evidence="2">The sequence shown here is derived from an EMBL/GenBank/DDBJ whole genome shotgun (WGS) entry which is preliminary data.</text>
</comment>
<evidence type="ECO:0000313" key="3">
    <source>
        <dbReference type="Proteomes" id="UP000535838"/>
    </source>
</evidence>
<gene>
    <name evidence="2" type="ORF">H7B67_09820</name>
</gene>
<accession>A0A841STS8</accession>
<dbReference type="EMBL" id="JACJVQ010000006">
    <property type="protein sequence ID" value="MBB6634409.1"/>
    <property type="molecule type" value="Genomic_DNA"/>
</dbReference>
<evidence type="ECO:0000313" key="2">
    <source>
        <dbReference type="EMBL" id="MBB6634409.1"/>
    </source>
</evidence>
<dbReference type="RefSeq" id="WP_185119613.1">
    <property type="nucleotide sequence ID" value="NZ_JACJVQ010000006.1"/>
</dbReference>